<dbReference type="InterPro" id="IPR036514">
    <property type="entry name" value="SGNH_hydro_sf"/>
</dbReference>
<dbReference type="GO" id="GO:0016788">
    <property type="term" value="F:hydrolase activity, acting on ester bonds"/>
    <property type="evidence" value="ECO:0007669"/>
    <property type="project" value="InterPro"/>
</dbReference>
<keyword evidence="1" id="KW-0378">Hydrolase</keyword>
<organism evidence="1 2">
    <name type="scientific">Congzhengia minquanensis</name>
    <dbReference type="NCBI Taxonomy" id="2763657"/>
    <lineage>
        <taxon>Bacteria</taxon>
        <taxon>Bacillati</taxon>
        <taxon>Bacillota</taxon>
        <taxon>Clostridia</taxon>
        <taxon>Eubacteriales</taxon>
        <taxon>Oscillospiraceae</taxon>
        <taxon>Congzhengia</taxon>
    </lineage>
</organism>
<dbReference type="InterPro" id="IPR001087">
    <property type="entry name" value="GDSL"/>
</dbReference>
<dbReference type="EMBL" id="JACRSU010000002">
    <property type="protein sequence ID" value="MBC8540492.1"/>
    <property type="molecule type" value="Genomic_DNA"/>
</dbReference>
<accession>A0A926DML4</accession>
<sequence>MNKDIKIILPPKLYICSSRENQTIQTDREEFNIFFANIIQPYSEDFDVFVNCEYGENLGHCWHIDQLPDSGTVFPLEIRLYDAYGVCLAEKKTMVETVAKQRNGEAFRVLAVGDSMTRSAKYLAHLATKLYGIEFVGSRSFDKTIYHEGRGGWSFENYFHGTRENGDVTSPFLFPRDVSGKDYFGDLGYHRDIADALHDPYQFDGFKVEHPKDGQIVTDKNEAFRFEHGKMTQLEKNVSWEFSFSKYVERQGLKDLNAVTILMGANDLQICPYEESDKRIAKFMDNMERFVQSVREYSAALPIVINLPVLGAEQHAWGKQMGCRGTQKMYRFNILRANQRLIKVYGNRENEFIFLSPMFLNLDPDYGFPKEGYRVNKYASDVVEYQSNWVHPNDNGYCQMGDALGGVLEKIRGLSSTKGG</sequence>
<evidence type="ECO:0000313" key="1">
    <source>
        <dbReference type="EMBL" id="MBC8540492.1"/>
    </source>
</evidence>
<dbReference type="SUPFAM" id="SSF52266">
    <property type="entry name" value="SGNH hydrolase"/>
    <property type="match status" value="1"/>
</dbReference>
<evidence type="ECO:0000313" key="2">
    <source>
        <dbReference type="Proteomes" id="UP000611762"/>
    </source>
</evidence>
<proteinExistence type="predicted"/>
<name>A0A926DML4_9FIRM</name>
<dbReference type="Proteomes" id="UP000611762">
    <property type="component" value="Unassembled WGS sequence"/>
</dbReference>
<protein>
    <submittedName>
        <fullName evidence="1">SGNH/GDSL hydrolase family protein</fullName>
    </submittedName>
</protein>
<reference evidence="1" key="1">
    <citation type="submission" date="2020-08" db="EMBL/GenBank/DDBJ databases">
        <title>Genome public.</title>
        <authorList>
            <person name="Liu C."/>
            <person name="Sun Q."/>
        </authorList>
    </citation>
    <scope>NUCLEOTIDE SEQUENCE</scope>
    <source>
        <strain evidence="1">H8</strain>
    </source>
</reference>
<keyword evidence="2" id="KW-1185">Reference proteome</keyword>
<dbReference type="Pfam" id="PF00657">
    <property type="entry name" value="Lipase_GDSL"/>
    <property type="match status" value="1"/>
</dbReference>
<dbReference type="Gene3D" id="3.40.50.1110">
    <property type="entry name" value="SGNH hydrolase"/>
    <property type="match status" value="1"/>
</dbReference>
<gene>
    <name evidence="1" type="ORF">H8698_05825</name>
</gene>
<comment type="caution">
    <text evidence="1">The sequence shown here is derived from an EMBL/GenBank/DDBJ whole genome shotgun (WGS) entry which is preliminary data.</text>
</comment>
<dbReference type="RefSeq" id="WP_249311675.1">
    <property type="nucleotide sequence ID" value="NZ_JACRSU010000002.1"/>
</dbReference>
<dbReference type="AlphaFoldDB" id="A0A926DML4"/>